<evidence type="ECO:0008006" key="4">
    <source>
        <dbReference type="Google" id="ProtNLM"/>
    </source>
</evidence>
<keyword evidence="1" id="KW-0472">Membrane</keyword>
<sequence length="440" mass="48537">MSKNSPTTESLKAYKIIAPLGALGLAMTVLALTISLNIEVRLRSPKNNEDYDAPAGRKILLQDSQSQLTVIEAGKKTELKQDLFESWKHKQTISAKPIVQSSVINYFFSETGIAHPWTAYSFRAVVRGQNLDSAGIGDWITKRAEALNREARDAELIIEDERAIKFITDQNGYTLDRAAALLGLKKTLLSGGREFSLPMKQSSPKIRLGDLNNLGIKTLVSTGQTDFTGSSAARINNVRVGASKYNGVIIKPGKEFSFNKYLGPVDAEHGFKPELVIKPEGATPEFGGGLCQVSTTAFRAAFFGGLPITQRRNHSYAVHYYEWISDDQPRAVGLDATIYSPYQDMKFVNDTPGALLVWTRIEGKRLYFDFYGTKDDRQVIVDGPHPFDRKASGAVKSTVSRKVIQNGETREITFNSSYIPPKVAEQTFELPAAAPPLPIN</sequence>
<dbReference type="PANTHER" id="PTHR35788:SF1">
    <property type="entry name" value="EXPORTED PROTEIN"/>
    <property type="match status" value="1"/>
</dbReference>
<dbReference type="STRING" id="1817824.A2751_02495"/>
<dbReference type="InterPro" id="IPR052913">
    <property type="entry name" value="Glycopeptide_resist_protein"/>
</dbReference>
<proteinExistence type="predicted"/>
<keyword evidence="1" id="KW-0812">Transmembrane</keyword>
<dbReference type="EMBL" id="MFEK01000016">
    <property type="protein sequence ID" value="OGE77891.1"/>
    <property type="molecule type" value="Genomic_DNA"/>
</dbReference>
<dbReference type="Pfam" id="PF04294">
    <property type="entry name" value="VanW"/>
    <property type="match status" value="1"/>
</dbReference>
<feature type="transmembrane region" description="Helical" evidence="1">
    <location>
        <begin position="16"/>
        <end position="38"/>
    </location>
</feature>
<dbReference type="InterPro" id="IPR007391">
    <property type="entry name" value="Vancomycin_resist_VanW"/>
</dbReference>
<protein>
    <recommendedName>
        <fullName evidence="4">Peptidoglycan binding domain-containing protein</fullName>
    </recommendedName>
</protein>
<organism evidence="2 3">
    <name type="scientific">Candidatus Doudnabacteria bacterium RIFCSPHIGHO2_01_FULL_46_14</name>
    <dbReference type="NCBI Taxonomy" id="1817824"/>
    <lineage>
        <taxon>Bacteria</taxon>
        <taxon>Candidatus Doudnaibacteriota</taxon>
    </lineage>
</organism>
<keyword evidence="1" id="KW-1133">Transmembrane helix</keyword>
<evidence type="ECO:0000313" key="3">
    <source>
        <dbReference type="Proteomes" id="UP000176864"/>
    </source>
</evidence>
<dbReference type="AlphaFoldDB" id="A0A1F5NJK3"/>
<evidence type="ECO:0000313" key="2">
    <source>
        <dbReference type="EMBL" id="OGE77891.1"/>
    </source>
</evidence>
<dbReference type="Proteomes" id="UP000176864">
    <property type="component" value="Unassembled WGS sequence"/>
</dbReference>
<name>A0A1F5NJK3_9BACT</name>
<reference evidence="2 3" key="1">
    <citation type="journal article" date="2016" name="Nat. Commun.">
        <title>Thousands of microbial genomes shed light on interconnected biogeochemical processes in an aquifer system.</title>
        <authorList>
            <person name="Anantharaman K."/>
            <person name="Brown C.T."/>
            <person name="Hug L.A."/>
            <person name="Sharon I."/>
            <person name="Castelle C.J."/>
            <person name="Probst A.J."/>
            <person name="Thomas B.C."/>
            <person name="Singh A."/>
            <person name="Wilkins M.J."/>
            <person name="Karaoz U."/>
            <person name="Brodie E.L."/>
            <person name="Williams K.H."/>
            <person name="Hubbard S.S."/>
            <person name="Banfield J.F."/>
        </authorList>
    </citation>
    <scope>NUCLEOTIDE SEQUENCE [LARGE SCALE GENOMIC DNA]</scope>
</reference>
<comment type="caution">
    <text evidence="2">The sequence shown here is derived from an EMBL/GenBank/DDBJ whole genome shotgun (WGS) entry which is preliminary data.</text>
</comment>
<accession>A0A1F5NJK3</accession>
<gene>
    <name evidence="2" type="ORF">A2751_02495</name>
</gene>
<dbReference type="PANTHER" id="PTHR35788">
    <property type="entry name" value="EXPORTED PROTEIN-RELATED"/>
    <property type="match status" value="1"/>
</dbReference>
<evidence type="ECO:0000256" key="1">
    <source>
        <dbReference type="SAM" id="Phobius"/>
    </source>
</evidence>